<dbReference type="STRING" id="1860102.ACCAA_1160017"/>
<gene>
    <name evidence="1" type="ORF">ACCAA_1160017</name>
</gene>
<sequence>MDEAVELAIERLARCMAEYPEGR</sequence>
<accession>A0A1A8XGL6</accession>
<evidence type="ECO:0000313" key="2">
    <source>
        <dbReference type="Proteomes" id="UP000199169"/>
    </source>
</evidence>
<organism evidence="1 2">
    <name type="scientific">Candidatus Accumulibacter aalborgensis</name>
    <dbReference type="NCBI Taxonomy" id="1860102"/>
    <lineage>
        <taxon>Bacteria</taxon>
        <taxon>Pseudomonadati</taxon>
        <taxon>Pseudomonadota</taxon>
        <taxon>Betaproteobacteria</taxon>
        <taxon>Candidatus Accumulibacter</taxon>
    </lineage>
</organism>
<proteinExistence type="predicted"/>
<reference evidence="1 2" key="1">
    <citation type="submission" date="2016-06" db="EMBL/GenBank/DDBJ databases">
        <authorList>
            <person name="Kjaerup R.B."/>
            <person name="Dalgaard T.S."/>
            <person name="Juul-Madsen H.R."/>
        </authorList>
    </citation>
    <scope>NUCLEOTIDE SEQUENCE [LARGE SCALE GENOMIC DNA]</scope>
    <source>
        <strain evidence="1">3</strain>
    </source>
</reference>
<dbReference type="Proteomes" id="UP000199169">
    <property type="component" value="Unassembled WGS sequence"/>
</dbReference>
<protein>
    <submittedName>
        <fullName evidence="1">Uncharacterized protein</fullName>
    </submittedName>
</protein>
<dbReference type="AlphaFoldDB" id="A0A1A8XGL6"/>
<name>A0A1A8XGL6_9PROT</name>
<dbReference type="EMBL" id="FLQX01000020">
    <property type="protein sequence ID" value="SBT03846.1"/>
    <property type="molecule type" value="Genomic_DNA"/>
</dbReference>
<evidence type="ECO:0000313" key="1">
    <source>
        <dbReference type="EMBL" id="SBT03846.1"/>
    </source>
</evidence>
<keyword evidence="2" id="KW-1185">Reference proteome</keyword>